<dbReference type="GeneID" id="108854369"/>
<evidence type="ECO:0000313" key="2">
    <source>
        <dbReference type="RefSeq" id="XP_056845928.1"/>
    </source>
</evidence>
<accession>A0A9W3C3C9</accession>
<sequence length="139" mass="14901">MRVPASASAAERSVNASDAHLISNSLFSISSRSSLFSLASRSSLFSNSISKLSLILHIASRSSLTPNPSLPFLVEALSSQAHSQAFEDAFKADNASSNKSGVKLGGDYTRSLQARSTSILSIFLEMQEDMTLLLVYIKN</sequence>
<dbReference type="KEGG" id="rsz:108854369"/>
<evidence type="ECO:0000313" key="1">
    <source>
        <dbReference type="Proteomes" id="UP000504610"/>
    </source>
</evidence>
<organism evidence="1 2">
    <name type="scientific">Raphanus sativus</name>
    <name type="common">Radish</name>
    <name type="synonym">Raphanus raphanistrum var. sativus</name>
    <dbReference type="NCBI Taxonomy" id="3726"/>
    <lineage>
        <taxon>Eukaryota</taxon>
        <taxon>Viridiplantae</taxon>
        <taxon>Streptophyta</taxon>
        <taxon>Embryophyta</taxon>
        <taxon>Tracheophyta</taxon>
        <taxon>Spermatophyta</taxon>
        <taxon>Magnoliopsida</taxon>
        <taxon>eudicotyledons</taxon>
        <taxon>Gunneridae</taxon>
        <taxon>Pentapetalae</taxon>
        <taxon>rosids</taxon>
        <taxon>malvids</taxon>
        <taxon>Brassicales</taxon>
        <taxon>Brassicaceae</taxon>
        <taxon>Brassiceae</taxon>
        <taxon>Raphanus</taxon>
    </lineage>
</organism>
<dbReference type="AlphaFoldDB" id="A0A9W3C3C9"/>
<gene>
    <name evidence="2" type="primary">LOC108854369</name>
</gene>
<protein>
    <submittedName>
        <fullName evidence="2">Uncharacterized protein LOC108854369</fullName>
    </submittedName>
</protein>
<dbReference type="Proteomes" id="UP000504610">
    <property type="component" value="Chromosome 1"/>
</dbReference>
<keyword evidence="1" id="KW-1185">Reference proteome</keyword>
<reference evidence="2" key="2">
    <citation type="submission" date="2025-08" db="UniProtKB">
        <authorList>
            <consortium name="RefSeq"/>
        </authorList>
    </citation>
    <scope>IDENTIFICATION</scope>
    <source>
        <tissue evidence="2">Leaf</tissue>
    </source>
</reference>
<reference evidence="1" key="1">
    <citation type="journal article" date="2019" name="Database">
        <title>The radish genome database (RadishGD): an integrated information resource for radish genomics.</title>
        <authorList>
            <person name="Yu H.J."/>
            <person name="Baek S."/>
            <person name="Lee Y.J."/>
            <person name="Cho A."/>
            <person name="Mun J.H."/>
        </authorList>
    </citation>
    <scope>NUCLEOTIDE SEQUENCE [LARGE SCALE GENOMIC DNA]</scope>
    <source>
        <strain evidence="1">cv. WK10039</strain>
    </source>
</reference>
<name>A0A9W3C3C9_RAPSA</name>
<proteinExistence type="predicted"/>
<dbReference type="RefSeq" id="XP_056845928.1">
    <property type="nucleotide sequence ID" value="XM_056989948.1"/>
</dbReference>